<protein>
    <submittedName>
        <fullName evidence="2">Uncharacterized protein</fullName>
    </submittedName>
</protein>
<keyword evidence="1" id="KW-0472">Membrane</keyword>
<evidence type="ECO:0000256" key="1">
    <source>
        <dbReference type="SAM" id="Phobius"/>
    </source>
</evidence>
<sequence length="93" mass="10755">MQREERRINPYYYPLTHKVSGATPEFQVLPYSDIEDTKEIDLIHLGNINQNLGKFGIELFIVIVIIVTIMLWNIHSDDSGILVVSELKTVRRS</sequence>
<evidence type="ECO:0000313" key="2">
    <source>
        <dbReference type="EMBL" id="KYO40141.1"/>
    </source>
</evidence>
<reference evidence="2 3" key="1">
    <citation type="journal article" date="2012" name="Genome Biol.">
        <title>Sequencing three crocodilian genomes to illuminate the evolution of archosaurs and amniotes.</title>
        <authorList>
            <person name="St John J.A."/>
            <person name="Braun E.L."/>
            <person name="Isberg S.R."/>
            <person name="Miles L.G."/>
            <person name="Chong A.Y."/>
            <person name="Gongora J."/>
            <person name="Dalzell P."/>
            <person name="Moran C."/>
            <person name="Bed'hom B."/>
            <person name="Abzhanov A."/>
            <person name="Burgess S.C."/>
            <person name="Cooksey A.M."/>
            <person name="Castoe T.A."/>
            <person name="Crawford N.G."/>
            <person name="Densmore L.D."/>
            <person name="Drew J.C."/>
            <person name="Edwards S.V."/>
            <person name="Faircloth B.C."/>
            <person name="Fujita M.K."/>
            <person name="Greenwold M.J."/>
            <person name="Hoffmann F.G."/>
            <person name="Howard J.M."/>
            <person name="Iguchi T."/>
            <person name="Janes D.E."/>
            <person name="Khan S.Y."/>
            <person name="Kohno S."/>
            <person name="de Koning A.J."/>
            <person name="Lance S.L."/>
            <person name="McCarthy F.M."/>
            <person name="McCormack J.E."/>
            <person name="Merchant M.E."/>
            <person name="Peterson D.G."/>
            <person name="Pollock D.D."/>
            <person name="Pourmand N."/>
            <person name="Raney B.J."/>
            <person name="Roessler K.A."/>
            <person name="Sanford J.R."/>
            <person name="Sawyer R.H."/>
            <person name="Schmidt C.J."/>
            <person name="Triplett E.W."/>
            <person name="Tuberville T.D."/>
            <person name="Venegas-Anaya M."/>
            <person name="Howard J.T."/>
            <person name="Jarvis E.D."/>
            <person name="Guillette L.J.Jr."/>
            <person name="Glenn T.C."/>
            <person name="Green R.E."/>
            <person name="Ray D.A."/>
        </authorList>
    </citation>
    <scope>NUCLEOTIDE SEQUENCE [LARGE SCALE GENOMIC DNA]</scope>
    <source>
        <strain evidence="2">KSC_2009_1</strain>
    </source>
</reference>
<feature type="transmembrane region" description="Helical" evidence="1">
    <location>
        <begin position="55"/>
        <end position="74"/>
    </location>
</feature>
<keyword evidence="3" id="KW-1185">Reference proteome</keyword>
<comment type="caution">
    <text evidence="2">The sequence shown here is derived from an EMBL/GenBank/DDBJ whole genome shotgun (WGS) entry which is preliminary data.</text>
</comment>
<evidence type="ECO:0000313" key="3">
    <source>
        <dbReference type="Proteomes" id="UP000050525"/>
    </source>
</evidence>
<dbReference type="AlphaFoldDB" id="A0A151NTC6"/>
<accession>A0A151NTC6</accession>
<organism evidence="2 3">
    <name type="scientific">Alligator mississippiensis</name>
    <name type="common">American alligator</name>
    <dbReference type="NCBI Taxonomy" id="8496"/>
    <lineage>
        <taxon>Eukaryota</taxon>
        <taxon>Metazoa</taxon>
        <taxon>Chordata</taxon>
        <taxon>Craniata</taxon>
        <taxon>Vertebrata</taxon>
        <taxon>Euteleostomi</taxon>
        <taxon>Archelosauria</taxon>
        <taxon>Archosauria</taxon>
        <taxon>Crocodylia</taxon>
        <taxon>Alligatoridae</taxon>
        <taxon>Alligatorinae</taxon>
        <taxon>Alligator</taxon>
    </lineage>
</organism>
<name>A0A151NTC6_ALLMI</name>
<dbReference type="Proteomes" id="UP000050525">
    <property type="component" value="Unassembled WGS sequence"/>
</dbReference>
<keyword evidence="1" id="KW-0812">Transmembrane</keyword>
<gene>
    <name evidence="2" type="ORF">Y1Q_0022074</name>
</gene>
<keyword evidence="1" id="KW-1133">Transmembrane helix</keyword>
<dbReference type="EMBL" id="AKHW03002075">
    <property type="protein sequence ID" value="KYO40141.1"/>
    <property type="molecule type" value="Genomic_DNA"/>
</dbReference>
<proteinExistence type="predicted"/>